<accession>A0ABQ7GXU6</accession>
<keyword evidence="2" id="KW-1185">Reference proteome</keyword>
<reference evidence="1" key="1">
    <citation type="submission" date="2017-08" db="EMBL/GenBank/DDBJ databases">
        <authorList>
            <person name="Polle J.E."/>
            <person name="Barry K."/>
            <person name="Cushman J."/>
            <person name="Schmutz J."/>
            <person name="Tran D."/>
            <person name="Hathwaick L.T."/>
            <person name="Yim W.C."/>
            <person name="Jenkins J."/>
            <person name="Mckie-Krisberg Z.M."/>
            <person name="Prochnik S."/>
            <person name="Lindquist E."/>
            <person name="Dockter R.B."/>
            <person name="Adam C."/>
            <person name="Molina H."/>
            <person name="Bunkerborg J."/>
            <person name="Jin E."/>
            <person name="Buchheim M."/>
            <person name="Magnuson J."/>
        </authorList>
    </citation>
    <scope>NUCLEOTIDE SEQUENCE</scope>
    <source>
        <strain evidence="1">CCAP 19/18</strain>
    </source>
</reference>
<protein>
    <recommendedName>
        <fullName evidence="3">Encoded protein</fullName>
    </recommendedName>
</protein>
<proteinExistence type="predicted"/>
<comment type="caution">
    <text evidence="1">The sequence shown here is derived from an EMBL/GenBank/DDBJ whole genome shotgun (WGS) entry which is preliminary data.</text>
</comment>
<evidence type="ECO:0008006" key="3">
    <source>
        <dbReference type="Google" id="ProtNLM"/>
    </source>
</evidence>
<sequence>MEDMNPTECILTECNGAPHEMSRPLQWFSGWTLPIDQIGPSNLQQEPLPQGSTLDIMAEEYTSAGVDESALQPHEVDDDAEGDPPVKTAMACLQSVPFDQLSTAHLVVLSRLTKEKHEEDKNNLTAGQ</sequence>
<evidence type="ECO:0000313" key="2">
    <source>
        <dbReference type="Proteomes" id="UP000815325"/>
    </source>
</evidence>
<organism evidence="1 2">
    <name type="scientific">Dunaliella salina</name>
    <name type="common">Green alga</name>
    <name type="synonym">Protococcus salinus</name>
    <dbReference type="NCBI Taxonomy" id="3046"/>
    <lineage>
        <taxon>Eukaryota</taxon>
        <taxon>Viridiplantae</taxon>
        <taxon>Chlorophyta</taxon>
        <taxon>core chlorophytes</taxon>
        <taxon>Chlorophyceae</taxon>
        <taxon>CS clade</taxon>
        <taxon>Chlamydomonadales</taxon>
        <taxon>Dunaliellaceae</taxon>
        <taxon>Dunaliella</taxon>
    </lineage>
</organism>
<gene>
    <name evidence="1" type="ORF">DUNSADRAFT_959</name>
</gene>
<name>A0ABQ7GXU6_DUNSA</name>
<dbReference type="Proteomes" id="UP000815325">
    <property type="component" value="Unassembled WGS sequence"/>
</dbReference>
<evidence type="ECO:0000313" key="1">
    <source>
        <dbReference type="EMBL" id="KAF5839388.1"/>
    </source>
</evidence>
<dbReference type="EMBL" id="MU069545">
    <property type="protein sequence ID" value="KAF5839388.1"/>
    <property type="molecule type" value="Genomic_DNA"/>
</dbReference>